<organism evidence="3 4">
    <name type="scientific">Coccidioides posadasii (strain C735)</name>
    <name type="common">Valley fever fungus</name>
    <dbReference type="NCBI Taxonomy" id="222929"/>
    <lineage>
        <taxon>Eukaryota</taxon>
        <taxon>Fungi</taxon>
        <taxon>Dikarya</taxon>
        <taxon>Ascomycota</taxon>
        <taxon>Pezizomycotina</taxon>
        <taxon>Eurotiomycetes</taxon>
        <taxon>Eurotiomycetidae</taxon>
        <taxon>Onygenales</taxon>
        <taxon>Onygenaceae</taxon>
        <taxon>Coccidioides</taxon>
    </lineage>
</organism>
<comment type="caution">
    <text evidence="3">The sequence shown here is derived from an EMBL/GenBank/DDBJ whole genome shotgun (WGS) entry which is preliminary data.</text>
</comment>
<dbReference type="Proteomes" id="UP000009084">
    <property type="component" value="Unassembled WGS sequence"/>
</dbReference>
<evidence type="ECO:0000256" key="1">
    <source>
        <dbReference type="SAM" id="MobiDB-lite"/>
    </source>
</evidence>
<accession>C5PA20</accession>
<dbReference type="GO" id="GO:0004672">
    <property type="term" value="F:protein kinase activity"/>
    <property type="evidence" value="ECO:0007669"/>
    <property type="project" value="InterPro"/>
</dbReference>
<dbReference type="Pfam" id="PF00069">
    <property type="entry name" value="Pkinase"/>
    <property type="match status" value="1"/>
</dbReference>
<evidence type="ECO:0000259" key="2">
    <source>
        <dbReference type="PROSITE" id="PS50011"/>
    </source>
</evidence>
<feature type="compositionally biased region" description="Low complexity" evidence="1">
    <location>
        <begin position="379"/>
        <end position="417"/>
    </location>
</feature>
<proteinExistence type="predicted"/>
<feature type="region of interest" description="Disordered" evidence="1">
    <location>
        <begin position="597"/>
        <end position="689"/>
    </location>
</feature>
<feature type="region of interest" description="Disordered" evidence="1">
    <location>
        <begin position="329"/>
        <end position="455"/>
    </location>
</feature>
<dbReference type="InterPro" id="IPR053083">
    <property type="entry name" value="TF_kinase-domain_protein"/>
</dbReference>
<sequence>MPEITSRWWPDERVDATVSRDYVLKTLDPALHSRLDRYPSFGKSLTDDSYIDWILERARKLYLVLLEINFQDRIFHLIDHGYDDADLPITRENTANLRLSSMVKDVFLDWRFPGVQRQYLVRSIPEGEHTRFHEHDLIPLKELHRQKIPVSFPDSFQVDRVVHAGSKCREVLRLKFTLDEVHFCQDEQEILREVRALRPFAHEHIMSVFGSYSVGDTLNVLLSGSPECTLKSFLKDRPSSFKHLSKDDQLSVLLNWPHCLASGLAWLHGHGQCHGAIRPSNVFIDSESRIFLGFFDSFNPLIPQKQPNNMETYQYAAPEQKSNVLPVTSTLYPQSCPPSRPGTAKRDDRPSNAMQNNAPGWSPAGFFSRSPASKRHSKISLTRSTSSSSNASSSHNSIARRNIPSFTSQSTMSTSSSNHFHPATPKLATIGTLNSPNNLKLSTYGNDGSGRNSSERRLGTLPLGHHVPASDVFCLAAISLDILTCVCKKKQSAFVNHRGAKNRTPGYGGNIPDASFHLARNTEQIFSWMDILEREASKQKGSYYRAVSPLLAVVKDMLARNPEVRPSSAQVAARFARAICSVASDFEPHCRFHPEAAMNHRDSGESNDNSSLENKHSSYSSFSSGPNSFPLTPDTVAEVPSEPRRQPLLQLDPVSRSPSSCYSFRGEENEHSSHPAPHDHAQQPRQKHNPVKPVALDLDIIDDEEIGLGIDIDAGFADLDPHLRSNPPLGLHTSNPTTVPFAPWHSPSNPGSQTLPTNPNAKPLNHCVAGDHLTPAPLSFQPIRSAPHPEFLPPRILDSDFSPSPVIPGYIPSRSRTPNEGGRTKLQKFPRSPVTPWKVREADQIPQTQVPVDPPEFNLDSVNRRGYPNFSRHRTSVMGR</sequence>
<keyword evidence="3" id="KW-0418">Kinase</keyword>
<dbReference type="PROSITE" id="PS50011">
    <property type="entry name" value="PROTEIN_KINASE_DOM"/>
    <property type="match status" value="1"/>
</dbReference>
<evidence type="ECO:0000313" key="4">
    <source>
        <dbReference type="Proteomes" id="UP000009084"/>
    </source>
</evidence>
<dbReference type="GO" id="GO:0005524">
    <property type="term" value="F:ATP binding"/>
    <property type="evidence" value="ECO:0007669"/>
    <property type="project" value="InterPro"/>
</dbReference>
<dbReference type="SUPFAM" id="SSF56112">
    <property type="entry name" value="Protein kinase-like (PK-like)"/>
    <property type="match status" value="1"/>
</dbReference>
<dbReference type="InterPro" id="IPR000719">
    <property type="entry name" value="Prot_kinase_dom"/>
</dbReference>
<feature type="compositionally biased region" description="Polar residues" evidence="1">
    <location>
        <begin position="431"/>
        <end position="452"/>
    </location>
</feature>
<feature type="region of interest" description="Disordered" evidence="1">
    <location>
        <begin position="809"/>
        <end position="880"/>
    </location>
</feature>
<evidence type="ECO:0000313" key="3">
    <source>
        <dbReference type="EMBL" id="EER26582.1"/>
    </source>
</evidence>
<dbReference type="PANTHER" id="PTHR44305:SF24">
    <property type="entry name" value="TYROSINE-PROTEIN KINASE C03B1.5-RELATED"/>
    <property type="match status" value="1"/>
</dbReference>
<dbReference type="VEuPathDB" id="FungiDB:CPC735_007550"/>
<dbReference type="OrthoDB" id="4197684at2759"/>
<feature type="compositionally biased region" description="Basic and acidic residues" evidence="1">
    <location>
        <begin position="665"/>
        <end position="682"/>
    </location>
</feature>
<reference evidence="3 4" key="1">
    <citation type="journal article" date="2009" name="Genome Res.">
        <title>Comparative genomic analyses of the human fungal pathogens Coccidioides and their relatives.</title>
        <authorList>
            <person name="Sharpton T.J."/>
            <person name="Stajich J.E."/>
            <person name="Rounsley S.D."/>
            <person name="Gardner M.J."/>
            <person name="Wortman J.R."/>
            <person name="Jordar V.S."/>
            <person name="Maiti R."/>
            <person name="Kodira C.D."/>
            <person name="Neafsey D.E."/>
            <person name="Zeng Q."/>
            <person name="Hung C.-Y."/>
            <person name="McMahan C."/>
            <person name="Muszewska A."/>
            <person name="Grynberg M."/>
            <person name="Mandel M.A."/>
            <person name="Kellner E.M."/>
            <person name="Barker B.M."/>
            <person name="Galgiani J.N."/>
            <person name="Orbach M.J."/>
            <person name="Kirkland T.N."/>
            <person name="Cole G.T."/>
            <person name="Henn M.R."/>
            <person name="Birren B.W."/>
            <person name="Taylor J.W."/>
        </authorList>
    </citation>
    <scope>NUCLEOTIDE SEQUENCE [LARGE SCALE GENOMIC DNA]</scope>
    <source>
        <strain evidence="4">C735</strain>
    </source>
</reference>
<dbReference type="KEGG" id="cpw:9694210"/>
<dbReference type="Gene3D" id="1.10.510.10">
    <property type="entry name" value="Transferase(Phosphotransferase) domain 1"/>
    <property type="match status" value="1"/>
</dbReference>
<keyword evidence="3" id="KW-0808">Transferase</keyword>
<feature type="compositionally biased region" description="Low complexity" evidence="1">
    <location>
        <begin position="617"/>
        <end position="628"/>
    </location>
</feature>
<dbReference type="EMBL" id="ACFW01000030">
    <property type="protein sequence ID" value="EER26582.1"/>
    <property type="molecule type" value="Genomic_DNA"/>
</dbReference>
<dbReference type="InterPro" id="IPR011009">
    <property type="entry name" value="Kinase-like_dom_sf"/>
</dbReference>
<dbReference type="PANTHER" id="PTHR44305">
    <property type="entry name" value="SI:DKEY-192D15.2-RELATED"/>
    <property type="match status" value="1"/>
</dbReference>
<protein>
    <submittedName>
        <fullName evidence="3">Kinase domain containing protein</fullName>
    </submittedName>
</protein>
<feature type="domain" description="Protein kinase" evidence="2">
    <location>
        <begin position="118"/>
        <end position="592"/>
    </location>
</feature>
<gene>
    <name evidence="3" type="ORF">CPC735_007550</name>
</gene>
<dbReference type="SMART" id="SM00220">
    <property type="entry name" value="S_TKc"/>
    <property type="match status" value="1"/>
</dbReference>
<dbReference type="HOGENOM" id="CLU_015630_1_1_1"/>
<feature type="compositionally biased region" description="Basic residues" evidence="1">
    <location>
        <begin position="871"/>
        <end position="880"/>
    </location>
</feature>
<name>C5PA20_COCP7</name>
<dbReference type="AlphaFoldDB" id="C5PA20"/>